<dbReference type="EMBL" id="VWSF01000025">
    <property type="protein sequence ID" value="KAA5540824.1"/>
    <property type="molecule type" value="Genomic_DNA"/>
</dbReference>
<gene>
    <name evidence="3" type="ORF">F0145_22215</name>
</gene>
<dbReference type="Proteomes" id="UP000323426">
    <property type="component" value="Unassembled WGS sequence"/>
</dbReference>
<dbReference type="InterPro" id="IPR053150">
    <property type="entry name" value="Teicoplanin_resist-assoc"/>
</dbReference>
<evidence type="ECO:0000313" key="3">
    <source>
        <dbReference type="EMBL" id="KAA5540824.1"/>
    </source>
</evidence>
<keyword evidence="1" id="KW-0472">Membrane</keyword>
<evidence type="ECO:0000313" key="4">
    <source>
        <dbReference type="Proteomes" id="UP000323426"/>
    </source>
</evidence>
<feature type="transmembrane region" description="Helical" evidence="1">
    <location>
        <begin position="150"/>
        <end position="169"/>
    </location>
</feature>
<feature type="transmembrane region" description="Helical" evidence="1">
    <location>
        <begin position="93"/>
        <end position="114"/>
    </location>
</feature>
<feature type="transmembrane region" description="Helical" evidence="1">
    <location>
        <begin position="120"/>
        <end position="138"/>
    </location>
</feature>
<evidence type="ECO:0000256" key="1">
    <source>
        <dbReference type="SAM" id="Phobius"/>
    </source>
</evidence>
<name>A0A5M6D038_9BACT</name>
<keyword evidence="1" id="KW-0812">Transmembrane</keyword>
<protein>
    <submittedName>
        <fullName evidence="3">VanZ family protein</fullName>
    </submittedName>
</protein>
<dbReference type="RefSeq" id="WP_150092134.1">
    <property type="nucleotide sequence ID" value="NZ_VWSF01000025.1"/>
</dbReference>
<dbReference type="InterPro" id="IPR006976">
    <property type="entry name" value="VanZ-like"/>
</dbReference>
<accession>A0A5M6D038</accession>
<reference evidence="3 4" key="1">
    <citation type="submission" date="2019-09" db="EMBL/GenBank/DDBJ databases">
        <title>Genome sequence and assembly of Adhaeribacter sp.</title>
        <authorList>
            <person name="Chhetri G."/>
        </authorList>
    </citation>
    <scope>NUCLEOTIDE SEQUENCE [LARGE SCALE GENOMIC DNA]</scope>
    <source>
        <strain evidence="3 4">DK36</strain>
    </source>
</reference>
<feature type="domain" description="VanZ-like" evidence="2">
    <location>
        <begin position="19"/>
        <end position="135"/>
    </location>
</feature>
<dbReference type="PANTHER" id="PTHR36834">
    <property type="entry name" value="MEMBRANE PROTEIN-RELATED"/>
    <property type="match status" value="1"/>
</dbReference>
<feature type="transmembrane region" description="Helical" evidence="1">
    <location>
        <begin position="66"/>
        <end position="84"/>
    </location>
</feature>
<dbReference type="Pfam" id="PF04892">
    <property type="entry name" value="VanZ"/>
    <property type="match status" value="1"/>
</dbReference>
<organism evidence="3 4">
    <name type="scientific">Adhaeribacter rhizoryzae</name>
    <dbReference type="NCBI Taxonomy" id="2607907"/>
    <lineage>
        <taxon>Bacteria</taxon>
        <taxon>Pseudomonadati</taxon>
        <taxon>Bacteroidota</taxon>
        <taxon>Cytophagia</taxon>
        <taxon>Cytophagales</taxon>
        <taxon>Hymenobacteraceae</taxon>
        <taxon>Adhaeribacter</taxon>
    </lineage>
</organism>
<proteinExistence type="predicted"/>
<comment type="caution">
    <text evidence="3">The sequence shown here is derived from an EMBL/GenBank/DDBJ whole genome shotgun (WGS) entry which is preliminary data.</text>
</comment>
<sequence>MEEQSKIYKVTNRFTAVLFIIYLIVLSWILLLKLGVRFSYMENRSVNLIPFGESVISNGKIDVSEIILNVVIFVPLGIYIGLLFDKWVFVKHLLMIFLISALIEGLQYILAIGAFDITDIITNASGGIIGLMIFKATKKAFGNRTKAQRFINLVAAIGTGLIILLLLLLKLEMLPVRYK</sequence>
<dbReference type="AlphaFoldDB" id="A0A5M6D038"/>
<keyword evidence="4" id="KW-1185">Reference proteome</keyword>
<keyword evidence="1" id="KW-1133">Transmembrane helix</keyword>
<feature type="transmembrane region" description="Helical" evidence="1">
    <location>
        <begin position="12"/>
        <end position="31"/>
    </location>
</feature>
<dbReference type="PANTHER" id="PTHR36834:SF2">
    <property type="entry name" value="MEMBRANE PROTEIN"/>
    <property type="match status" value="1"/>
</dbReference>
<evidence type="ECO:0000259" key="2">
    <source>
        <dbReference type="Pfam" id="PF04892"/>
    </source>
</evidence>